<comment type="function">
    <text evidence="12">Catalyzes the conversion of heme O to heme A by two successive hydroxylations of the methyl group at C8. The first hydroxylation forms heme I, the second hydroxylation results in an unstable dihydroxymethyl group, which spontaneously dehydrates, resulting in the formyl group of heme A.</text>
</comment>
<dbReference type="HAMAP" id="MF_01665">
    <property type="entry name" value="HemeA_synth_type2"/>
    <property type="match status" value="1"/>
</dbReference>
<keyword evidence="6 12" id="KW-0560">Oxidoreductase</keyword>
<proteinExistence type="inferred from homology"/>
<evidence type="ECO:0000256" key="9">
    <source>
        <dbReference type="ARBA" id="ARBA00023136"/>
    </source>
</evidence>
<keyword evidence="3 12" id="KW-0812">Transmembrane</keyword>
<evidence type="ECO:0000256" key="1">
    <source>
        <dbReference type="ARBA" id="ARBA00001970"/>
    </source>
</evidence>
<evidence type="ECO:0000256" key="6">
    <source>
        <dbReference type="ARBA" id="ARBA00023002"/>
    </source>
</evidence>
<dbReference type="EC" id="1.17.99.9" evidence="12"/>
<evidence type="ECO:0000256" key="4">
    <source>
        <dbReference type="ARBA" id="ARBA00022723"/>
    </source>
</evidence>
<evidence type="ECO:0000256" key="12">
    <source>
        <dbReference type="HAMAP-Rule" id="MF_01665"/>
    </source>
</evidence>
<gene>
    <name evidence="12" type="primary">ctaA</name>
    <name evidence="13" type="ORF">C725_0031</name>
</gene>
<feature type="transmembrane region" description="Helical" evidence="12">
    <location>
        <begin position="152"/>
        <end position="170"/>
    </location>
</feature>
<keyword evidence="5 12" id="KW-1133">Transmembrane helix</keyword>
<dbReference type="GO" id="GO:0016653">
    <property type="term" value="F:oxidoreductase activity, acting on NAD(P)H, heme protein as acceptor"/>
    <property type="evidence" value="ECO:0007669"/>
    <property type="project" value="TreeGrafter"/>
</dbReference>
<feature type="binding site" description="axial binding residue" evidence="12">
    <location>
        <position position="366"/>
    </location>
    <ligand>
        <name>heme</name>
        <dbReference type="ChEBI" id="CHEBI:30413"/>
    </ligand>
    <ligandPart>
        <name>Fe</name>
        <dbReference type="ChEBI" id="CHEBI:18248"/>
    </ligandPart>
</feature>
<evidence type="ECO:0000256" key="11">
    <source>
        <dbReference type="ARBA" id="ARBA00048044"/>
    </source>
</evidence>
<evidence type="ECO:0000256" key="8">
    <source>
        <dbReference type="ARBA" id="ARBA00023133"/>
    </source>
</evidence>
<keyword evidence="4 12" id="KW-0479">Metal-binding</keyword>
<keyword evidence="9 12" id="KW-0472">Membrane</keyword>
<keyword evidence="14" id="KW-1185">Reference proteome</keyword>
<comment type="pathway">
    <text evidence="10 12">Porphyrin-containing compound metabolism; heme A biosynthesis; heme A from heme O: step 1/1.</text>
</comment>
<evidence type="ECO:0000313" key="14">
    <source>
        <dbReference type="Proteomes" id="UP000011717"/>
    </source>
</evidence>
<sequence>MYHHRLGKIVSRHAIYERTVSTQPAPAWHVAPLAHRKRHMTILASSSADAGLLSIDEEDDRYRPRLLAGWLAAVAALIVLMVVVGGITRLTESGLSIVEWKPVTGAVPPLSDAAWQQEFADYQTSPEYRVKNRGMSLAEYKNIYFWEWAHRLLGRLIGLAFALPLLVFWLKGWVPPGYRGRLVALLGLGGLQGVIGWWMVTSGLANVAAVSHVRLAVHLNLALFIIACIVWTASDLLRGKARLTGFAALAGGVLLVQLVLGAFVAGLDAGYIYAEWPMMGGGIFPSYVDWLQPLWRNIVDNPVVVQFVHRWWAWLTAAILVLLAIKAMKRGSRKTPIALKTLIALQIILGISTLLSGVEIWIAAAHQGVAALIVWCTAACAHRIGEAR</sequence>
<organism evidence="13 14">
    <name type="scientific">Pacificimonas flava</name>
    <dbReference type="NCBI Taxonomy" id="1234595"/>
    <lineage>
        <taxon>Bacteria</taxon>
        <taxon>Pseudomonadati</taxon>
        <taxon>Pseudomonadota</taxon>
        <taxon>Alphaproteobacteria</taxon>
        <taxon>Sphingomonadales</taxon>
        <taxon>Sphingosinicellaceae</taxon>
        <taxon>Pacificimonas</taxon>
    </lineage>
</organism>
<dbReference type="GO" id="GO:0005886">
    <property type="term" value="C:plasma membrane"/>
    <property type="evidence" value="ECO:0007669"/>
    <property type="project" value="UniProtKB-SubCell"/>
</dbReference>
<evidence type="ECO:0000256" key="5">
    <source>
        <dbReference type="ARBA" id="ARBA00022989"/>
    </source>
</evidence>
<evidence type="ECO:0000256" key="2">
    <source>
        <dbReference type="ARBA" id="ARBA00004141"/>
    </source>
</evidence>
<feature type="transmembrane region" description="Helical" evidence="12">
    <location>
        <begin position="182"/>
        <end position="200"/>
    </location>
</feature>
<dbReference type="RefSeq" id="WP_008599395.1">
    <property type="nucleotide sequence ID" value="NZ_AMRV01000001.1"/>
</dbReference>
<dbReference type="PATRIC" id="fig|1234595.3.peg.31"/>
<evidence type="ECO:0000256" key="10">
    <source>
        <dbReference type="ARBA" id="ARBA00044501"/>
    </source>
</evidence>
<dbReference type="GO" id="GO:0046872">
    <property type="term" value="F:metal ion binding"/>
    <property type="evidence" value="ECO:0007669"/>
    <property type="project" value="UniProtKB-KW"/>
</dbReference>
<feature type="transmembrane region" description="Helical" evidence="12">
    <location>
        <begin position="246"/>
        <end position="274"/>
    </location>
</feature>
<keyword evidence="7 12" id="KW-0408">Iron</keyword>
<dbReference type="Proteomes" id="UP000011717">
    <property type="component" value="Unassembled WGS sequence"/>
</dbReference>
<name>M2TQN7_9SPHN</name>
<dbReference type="GO" id="GO:0120547">
    <property type="term" value="F:heme A synthase activity"/>
    <property type="evidence" value="ECO:0007669"/>
    <property type="project" value="UniProtKB-EC"/>
</dbReference>
<feature type="transmembrane region" description="Helical" evidence="12">
    <location>
        <begin position="337"/>
        <end position="355"/>
    </location>
</feature>
<comment type="subunit">
    <text evidence="12">Interacts with CtaB.</text>
</comment>
<feature type="transmembrane region" description="Helical" evidence="12">
    <location>
        <begin position="303"/>
        <end position="325"/>
    </location>
</feature>
<dbReference type="InterPro" id="IPR003780">
    <property type="entry name" value="COX15/CtaA_fam"/>
</dbReference>
<accession>M2TQN7</accession>
<comment type="catalytic activity">
    <reaction evidence="11">
        <text>Fe(II)-heme o + 2 A + H2O = Fe(II)-heme a + 2 AH2</text>
        <dbReference type="Rhea" id="RHEA:63388"/>
        <dbReference type="ChEBI" id="CHEBI:13193"/>
        <dbReference type="ChEBI" id="CHEBI:15377"/>
        <dbReference type="ChEBI" id="CHEBI:17499"/>
        <dbReference type="ChEBI" id="CHEBI:60530"/>
        <dbReference type="ChEBI" id="CHEBI:61715"/>
        <dbReference type="EC" id="1.17.99.9"/>
    </reaction>
    <physiologicalReaction direction="left-to-right" evidence="11">
        <dbReference type="Rhea" id="RHEA:63389"/>
    </physiologicalReaction>
</comment>
<reference evidence="13 14" key="1">
    <citation type="journal article" date="2013" name="Genome Announc.">
        <title>Draft Genome Sequence of Strain JLT2015T, Belonging to the Family Sphingomonadaceae of the Alphaproteobacteria.</title>
        <authorList>
            <person name="Tang K."/>
            <person name="Liu K."/>
            <person name="Li S."/>
            <person name="Jiao N."/>
        </authorList>
    </citation>
    <scope>NUCLEOTIDE SEQUENCE [LARGE SCALE GENOMIC DNA]</scope>
    <source>
        <strain evidence="13 14">JLT2015</strain>
    </source>
</reference>
<keyword evidence="12" id="KW-1003">Cell membrane</keyword>
<dbReference type="InterPro" id="IPR023754">
    <property type="entry name" value="HemeA_Synthase_type2"/>
</dbReference>
<evidence type="ECO:0000256" key="3">
    <source>
        <dbReference type="ARBA" id="ARBA00022692"/>
    </source>
</evidence>
<dbReference type="PANTHER" id="PTHR23289:SF2">
    <property type="entry name" value="CYTOCHROME C OXIDASE ASSEMBLY PROTEIN COX15 HOMOLOG"/>
    <property type="match status" value="1"/>
</dbReference>
<comment type="cofactor">
    <cofactor evidence="1 12">
        <name>heme b</name>
        <dbReference type="ChEBI" id="CHEBI:60344"/>
    </cofactor>
</comment>
<evidence type="ECO:0000256" key="7">
    <source>
        <dbReference type="ARBA" id="ARBA00023004"/>
    </source>
</evidence>
<dbReference type="UniPathway" id="UPA00269">
    <property type="reaction ID" value="UER00713"/>
</dbReference>
<dbReference type="EMBL" id="AMRV01000001">
    <property type="protein sequence ID" value="EMD84101.1"/>
    <property type="molecule type" value="Genomic_DNA"/>
</dbReference>
<dbReference type="GO" id="GO:0006784">
    <property type="term" value="P:heme A biosynthetic process"/>
    <property type="evidence" value="ECO:0007669"/>
    <property type="project" value="UniProtKB-UniRule"/>
</dbReference>
<comment type="subcellular location">
    <subcellularLocation>
        <location evidence="12">Cell membrane</location>
        <topology evidence="12">Multi-pass membrane protein</topology>
    </subcellularLocation>
    <subcellularLocation>
        <location evidence="2">Membrane</location>
        <topology evidence="2">Multi-pass membrane protein</topology>
    </subcellularLocation>
</comment>
<dbReference type="Pfam" id="PF02628">
    <property type="entry name" value="COX15-CtaA"/>
    <property type="match status" value="1"/>
</dbReference>
<feature type="transmembrane region" description="Helical" evidence="12">
    <location>
        <begin position="215"/>
        <end position="234"/>
    </location>
</feature>
<dbReference type="AlphaFoldDB" id="M2TQN7"/>
<feature type="transmembrane region" description="Helical" evidence="12">
    <location>
        <begin position="67"/>
        <end position="87"/>
    </location>
</feature>
<dbReference type="PANTHER" id="PTHR23289">
    <property type="entry name" value="CYTOCHROME C OXIDASE ASSEMBLY PROTEIN COX15"/>
    <property type="match status" value="1"/>
</dbReference>
<comment type="caution">
    <text evidence="13">The sequence shown here is derived from an EMBL/GenBank/DDBJ whole genome shotgun (WGS) entry which is preliminary data.</text>
</comment>
<feature type="binding site" description="axial binding residue" evidence="12">
    <location>
        <position position="309"/>
    </location>
    <ligand>
        <name>heme</name>
        <dbReference type="ChEBI" id="CHEBI:30413"/>
    </ligand>
    <ligandPart>
        <name>Fe</name>
        <dbReference type="ChEBI" id="CHEBI:18248"/>
    </ligandPart>
</feature>
<evidence type="ECO:0000313" key="13">
    <source>
        <dbReference type="EMBL" id="EMD84101.1"/>
    </source>
</evidence>
<comment type="caution">
    <text evidence="12">Lacks conserved residue(s) required for the propagation of feature annotation.</text>
</comment>
<protein>
    <recommendedName>
        <fullName evidence="12">Heme A synthase</fullName>
        <shortName evidence="12">HAS</shortName>
        <ecNumber evidence="12">1.17.99.9</ecNumber>
    </recommendedName>
    <alternativeName>
        <fullName evidence="12">Cytochrome aa3-controlling protein</fullName>
    </alternativeName>
</protein>
<keyword evidence="8 12" id="KW-0350">Heme biosynthesis</keyword>
<comment type="similarity">
    <text evidence="12">Belongs to the COX15/CtaA family. Type 2 subfamily.</text>
</comment>